<evidence type="ECO:0000313" key="3">
    <source>
        <dbReference type="Proteomes" id="UP001200022"/>
    </source>
</evidence>
<proteinExistence type="predicted"/>
<evidence type="ECO:0000313" key="2">
    <source>
        <dbReference type="EMBL" id="MCF7559946.1"/>
    </source>
</evidence>
<protein>
    <recommendedName>
        <fullName evidence="4">NIPSNAP protein</fullName>
    </recommendedName>
</protein>
<sequence length="275" mass="31760">MKTINQLFSVIATVLILFCTITISAQDETPQGPQYVSVTTMHWNMDMKDFKMDEWKAIEKEYLDKVTKKNEHIMGAGFYLHNISSDNTELIYVQAYPNWNAIDLAAKRNGELAKEAWPNEDERKAFFQKQNAYYSSMHSDEIYATMPNVKNLTDVKEGMIVYVRTSHFAFPKDGSNKEFMDTFNEYTQNVTHKNEYIKGYYPMSHAYGSDGTQFVEAYYLNSLADMDKMFDKDGELFNAHWKDEAAKKAMNDKGGKYFTGVHGDAVYSVVPELRK</sequence>
<evidence type="ECO:0008006" key="4">
    <source>
        <dbReference type="Google" id="ProtNLM"/>
    </source>
</evidence>
<feature type="signal peptide" evidence="1">
    <location>
        <begin position="1"/>
        <end position="25"/>
    </location>
</feature>
<dbReference type="Proteomes" id="UP001200022">
    <property type="component" value="Unassembled WGS sequence"/>
</dbReference>
<name>A0ABS9IGQ4_9FLAO</name>
<accession>A0ABS9IGQ4</accession>
<dbReference type="RefSeq" id="WP_237230609.1">
    <property type="nucleotide sequence ID" value="NZ_JAKKDV010000001.1"/>
</dbReference>
<evidence type="ECO:0000256" key="1">
    <source>
        <dbReference type="SAM" id="SignalP"/>
    </source>
</evidence>
<gene>
    <name evidence="2" type="ORF">L3X39_04790</name>
</gene>
<reference evidence="2 3" key="1">
    <citation type="submission" date="2022-01" db="EMBL/GenBank/DDBJ databases">
        <title>Draft genome sequence of Sabulilitoribacter multivorans KCTC 32326.</title>
        <authorList>
            <person name="Oh J.-S."/>
        </authorList>
    </citation>
    <scope>NUCLEOTIDE SEQUENCE [LARGE SCALE GENOMIC DNA]</scope>
    <source>
        <strain evidence="2 3">M-M16</strain>
    </source>
</reference>
<organism evidence="2 3">
    <name type="scientific">Flaviramulus multivorans</name>
    <dbReference type="NCBI Taxonomy" id="1304750"/>
    <lineage>
        <taxon>Bacteria</taxon>
        <taxon>Pseudomonadati</taxon>
        <taxon>Bacteroidota</taxon>
        <taxon>Flavobacteriia</taxon>
        <taxon>Flavobacteriales</taxon>
        <taxon>Flavobacteriaceae</taxon>
        <taxon>Flaviramulus</taxon>
    </lineage>
</organism>
<dbReference type="EMBL" id="JAKKDV010000001">
    <property type="protein sequence ID" value="MCF7559946.1"/>
    <property type="molecule type" value="Genomic_DNA"/>
</dbReference>
<feature type="chain" id="PRO_5046112684" description="NIPSNAP protein" evidence="1">
    <location>
        <begin position="26"/>
        <end position="275"/>
    </location>
</feature>
<keyword evidence="3" id="KW-1185">Reference proteome</keyword>
<keyword evidence="1" id="KW-0732">Signal</keyword>
<comment type="caution">
    <text evidence="2">The sequence shown here is derived from an EMBL/GenBank/DDBJ whole genome shotgun (WGS) entry which is preliminary data.</text>
</comment>